<name>A0A1S1MYJ2_9GAMM</name>
<dbReference type="CDD" id="cd01127">
    <property type="entry name" value="TrwB_TraG_TraD_VirD4"/>
    <property type="match status" value="2"/>
</dbReference>
<dbReference type="InterPro" id="IPR003688">
    <property type="entry name" value="TraG/VirD4"/>
</dbReference>
<reference evidence="7 8" key="1">
    <citation type="submission" date="2016-09" db="EMBL/GenBank/DDBJ databases">
        <title>Pseudoalteromonas amylolytica sp. nov., isolated from the surface seawater.</title>
        <authorList>
            <person name="Wu Y.-H."/>
            <person name="Cheng H."/>
            <person name="Jin X.-B."/>
            <person name="Wang C.-S."/>
            <person name="Xu X.-W."/>
        </authorList>
    </citation>
    <scope>NUCLEOTIDE SEQUENCE [LARGE SCALE GENOMIC DNA]</scope>
    <source>
        <strain evidence="7 8">JW1</strain>
    </source>
</reference>
<dbReference type="EMBL" id="MKJU01000022">
    <property type="protein sequence ID" value="OHU92097.1"/>
    <property type="molecule type" value="Genomic_DNA"/>
</dbReference>
<dbReference type="STRING" id="1859457.BET10_07155"/>
<evidence type="ECO:0000256" key="3">
    <source>
        <dbReference type="ARBA" id="ARBA00022475"/>
    </source>
</evidence>
<organism evidence="7 8">
    <name type="scientific">Pseudoalteromonas amylolytica</name>
    <dbReference type="NCBI Taxonomy" id="1859457"/>
    <lineage>
        <taxon>Bacteria</taxon>
        <taxon>Pseudomonadati</taxon>
        <taxon>Pseudomonadota</taxon>
        <taxon>Gammaproteobacteria</taxon>
        <taxon>Alteromonadales</taxon>
        <taxon>Pseudoalteromonadaceae</taxon>
        <taxon>Pseudoalteromonas</taxon>
    </lineage>
</organism>
<dbReference type="Proteomes" id="UP000179786">
    <property type="component" value="Unassembled WGS sequence"/>
</dbReference>
<proteinExistence type="inferred from homology"/>
<dbReference type="Gene3D" id="3.40.50.300">
    <property type="entry name" value="P-loop containing nucleotide triphosphate hydrolases"/>
    <property type="match status" value="1"/>
</dbReference>
<evidence type="ECO:0008006" key="9">
    <source>
        <dbReference type="Google" id="ProtNLM"/>
    </source>
</evidence>
<keyword evidence="8" id="KW-1185">Reference proteome</keyword>
<dbReference type="Pfam" id="PF02534">
    <property type="entry name" value="T4SS-DNA_transf"/>
    <property type="match status" value="1"/>
</dbReference>
<evidence type="ECO:0000256" key="2">
    <source>
        <dbReference type="ARBA" id="ARBA00008806"/>
    </source>
</evidence>
<evidence type="ECO:0000313" key="7">
    <source>
        <dbReference type="EMBL" id="OHU92097.1"/>
    </source>
</evidence>
<evidence type="ECO:0000313" key="8">
    <source>
        <dbReference type="Proteomes" id="UP000179786"/>
    </source>
</evidence>
<dbReference type="OrthoDB" id="9769523at2"/>
<evidence type="ECO:0000256" key="5">
    <source>
        <dbReference type="ARBA" id="ARBA00022989"/>
    </source>
</evidence>
<sequence length="584" mass="64889">MTQTSSTENQSRILPQTIVCGGCGWFALNNQPFLFADGMINWLPTICGVLGVLAAVNLTAQLLTQGARLLDWLGLHQPKPNANASRWASYKDIKPLIYKGGTPFWGVMTDKQKTPLFIDFESNALVVGPAGSGKGIYCVIPNICALAGKYSKLVVDFKGELAAMMVDYLTRSGEQVYTLNPSGKFSSIVGKSASLNPLDVITDDLFNAGQLIYIMEDVREFSDMLITDTSGNTDPFWPLGAKSVIELATLIECIIEGREARLSQVALLIEDRIRLQQHLCWIIGHDMNGGPSSDGAMPIEQAQWAEQHSSQDVNEFAALIRARAGAMLKLMSGKDSKTFDSFVTQAQQAIAPFAFGSLAKVTNKTTIPIKELKSPDSVSSIFIMLDESRLQTSKKYIELVQWQLLLMVKRHPHKHVPVYAFFDEATNYKIKGLSSLMTWGRGFGLRLFIFIQVYSEFVRVYGKEDAQTLLSETQNKLFLPKQQSPEILELISKMLGQQAIVSVNQSQDKHGQGIQDSVSQAEKPLMSSNAIRQSEHGILFVKDKPPIKIAPVSYAEITPWRRLVGINPYHKKPFIKKVKLKIKR</sequence>
<keyword evidence="3" id="KW-1003">Cell membrane</keyword>
<dbReference type="InterPro" id="IPR027417">
    <property type="entry name" value="P-loop_NTPase"/>
</dbReference>
<dbReference type="AlphaFoldDB" id="A0A1S1MYJ2"/>
<dbReference type="PANTHER" id="PTHR37937:SF1">
    <property type="entry name" value="CONJUGATIVE TRANSFER: DNA TRANSPORT"/>
    <property type="match status" value="1"/>
</dbReference>
<protein>
    <recommendedName>
        <fullName evidence="9">Conjugal transfer protein TraG</fullName>
    </recommendedName>
</protein>
<comment type="caution">
    <text evidence="7">The sequence shown here is derived from an EMBL/GenBank/DDBJ whole genome shotgun (WGS) entry which is preliminary data.</text>
</comment>
<dbReference type="InterPro" id="IPR051539">
    <property type="entry name" value="T4SS-coupling_protein"/>
</dbReference>
<dbReference type="GO" id="GO:0005886">
    <property type="term" value="C:plasma membrane"/>
    <property type="evidence" value="ECO:0007669"/>
    <property type="project" value="UniProtKB-SubCell"/>
</dbReference>
<evidence type="ECO:0000256" key="4">
    <source>
        <dbReference type="ARBA" id="ARBA00022692"/>
    </source>
</evidence>
<evidence type="ECO:0000256" key="1">
    <source>
        <dbReference type="ARBA" id="ARBA00004651"/>
    </source>
</evidence>
<gene>
    <name evidence="7" type="ORF">BET10_07155</name>
</gene>
<comment type="similarity">
    <text evidence="2">Belongs to the VirD4/TraG family.</text>
</comment>
<dbReference type="RefSeq" id="WP_070983899.1">
    <property type="nucleotide sequence ID" value="NZ_MKJU01000022.1"/>
</dbReference>
<comment type="subcellular location">
    <subcellularLocation>
        <location evidence="1">Cell membrane</location>
        <topology evidence="1">Multi-pass membrane protein</topology>
    </subcellularLocation>
</comment>
<keyword evidence="4" id="KW-0812">Transmembrane</keyword>
<keyword evidence="6" id="KW-0472">Membrane</keyword>
<dbReference type="PANTHER" id="PTHR37937">
    <property type="entry name" value="CONJUGATIVE TRANSFER: DNA TRANSPORT"/>
    <property type="match status" value="1"/>
</dbReference>
<evidence type="ECO:0000256" key="6">
    <source>
        <dbReference type="ARBA" id="ARBA00023136"/>
    </source>
</evidence>
<dbReference type="SUPFAM" id="SSF52540">
    <property type="entry name" value="P-loop containing nucleoside triphosphate hydrolases"/>
    <property type="match status" value="1"/>
</dbReference>
<keyword evidence="5" id="KW-1133">Transmembrane helix</keyword>
<accession>A0A1S1MYJ2</accession>